<keyword evidence="4" id="KW-0274">FAD</keyword>
<dbReference type="RefSeq" id="WP_170920880.1">
    <property type="nucleotide sequence ID" value="NZ_FUWJ01000002.1"/>
</dbReference>
<comment type="similarity">
    <text evidence="2">Belongs to the FAD-binding monooxygenase family.</text>
</comment>
<evidence type="ECO:0000256" key="4">
    <source>
        <dbReference type="ARBA" id="ARBA00022827"/>
    </source>
</evidence>
<evidence type="ECO:0000256" key="2">
    <source>
        <dbReference type="ARBA" id="ARBA00010139"/>
    </source>
</evidence>
<evidence type="ECO:0000313" key="9">
    <source>
        <dbReference type="Proteomes" id="UP000190092"/>
    </source>
</evidence>
<dbReference type="GO" id="GO:0050661">
    <property type="term" value="F:NADP binding"/>
    <property type="evidence" value="ECO:0007669"/>
    <property type="project" value="InterPro"/>
</dbReference>
<dbReference type="InterPro" id="IPR036188">
    <property type="entry name" value="FAD/NAD-bd_sf"/>
</dbReference>
<dbReference type="STRING" id="225324.SAMN02745126_02067"/>
<keyword evidence="3" id="KW-0285">Flavoprotein</keyword>
<dbReference type="InterPro" id="IPR050775">
    <property type="entry name" value="FAD-binding_Monooxygenases"/>
</dbReference>
<dbReference type="Proteomes" id="UP000190092">
    <property type="component" value="Unassembled WGS sequence"/>
</dbReference>
<keyword evidence="7" id="KW-0503">Monooxygenase</keyword>
<keyword evidence="9" id="KW-1185">Reference proteome</keyword>
<accession>A0A1T4N1Z7</accession>
<evidence type="ECO:0000256" key="6">
    <source>
        <dbReference type="ARBA" id="ARBA00023002"/>
    </source>
</evidence>
<evidence type="ECO:0000256" key="1">
    <source>
        <dbReference type="ARBA" id="ARBA00001974"/>
    </source>
</evidence>
<dbReference type="Gene3D" id="3.50.50.60">
    <property type="entry name" value="FAD/NAD(P)-binding domain"/>
    <property type="match status" value="2"/>
</dbReference>
<evidence type="ECO:0000256" key="3">
    <source>
        <dbReference type="ARBA" id="ARBA00022630"/>
    </source>
</evidence>
<dbReference type="GO" id="GO:0004499">
    <property type="term" value="F:N,N-dimethylaniline monooxygenase activity"/>
    <property type="evidence" value="ECO:0007669"/>
    <property type="project" value="InterPro"/>
</dbReference>
<evidence type="ECO:0000313" key="8">
    <source>
        <dbReference type="EMBL" id="SJZ73141.1"/>
    </source>
</evidence>
<dbReference type="PANTHER" id="PTHR43098">
    <property type="entry name" value="L-ORNITHINE N(5)-MONOOXYGENASE-RELATED"/>
    <property type="match status" value="1"/>
</dbReference>
<organism evidence="8 9">
    <name type="scientific">Enhydrobacter aerosaccus</name>
    <dbReference type="NCBI Taxonomy" id="225324"/>
    <lineage>
        <taxon>Bacteria</taxon>
        <taxon>Pseudomonadati</taxon>
        <taxon>Pseudomonadota</taxon>
        <taxon>Alphaproteobacteria</taxon>
        <taxon>Hyphomicrobiales</taxon>
        <taxon>Enhydrobacter</taxon>
    </lineage>
</organism>
<dbReference type="EMBL" id="FUWJ01000002">
    <property type="protein sequence ID" value="SJZ73141.1"/>
    <property type="molecule type" value="Genomic_DNA"/>
</dbReference>
<gene>
    <name evidence="8" type="ORF">SAMN02745126_02067</name>
</gene>
<keyword evidence="6" id="KW-0560">Oxidoreductase</keyword>
<dbReference type="AlphaFoldDB" id="A0A1T4N1Z7"/>
<protein>
    <submittedName>
        <fullName evidence="8">Predicted flavoprotein CzcO associated with the cation diffusion facilitator CzcD</fullName>
    </submittedName>
</protein>
<reference evidence="9" key="1">
    <citation type="submission" date="2017-02" db="EMBL/GenBank/DDBJ databases">
        <authorList>
            <person name="Varghese N."/>
            <person name="Submissions S."/>
        </authorList>
    </citation>
    <scope>NUCLEOTIDE SEQUENCE [LARGE SCALE GENOMIC DNA]</scope>
    <source>
        <strain evidence="9">ATCC 27094</strain>
    </source>
</reference>
<dbReference type="InterPro" id="IPR020946">
    <property type="entry name" value="Flavin_mOase-like"/>
</dbReference>
<proteinExistence type="inferred from homology"/>
<dbReference type="PANTHER" id="PTHR43098:SF3">
    <property type="entry name" value="L-ORNITHINE N(5)-MONOOXYGENASE-RELATED"/>
    <property type="match status" value="1"/>
</dbReference>
<dbReference type="Pfam" id="PF00743">
    <property type="entry name" value="FMO-like"/>
    <property type="match status" value="1"/>
</dbReference>
<evidence type="ECO:0000256" key="7">
    <source>
        <dbReference type="ARBA" id="ARBA00023033"/>
    </source>
</evidence>
<keyword evidence="5" id="KW-0521">NADP</keyword>
<dbReference type="GO" id="GO:0050660">
    <property type="term" value="F:flavin adenine dinucleotide binding"/>
    <property type="evidence" value="ECO:0007669"/>
    <property type="project" value="InterPro"/>
</dbReference>
<comment type="cofactor">
    <cofactor evidence="1">
        <name>FAD</name>
        <dbReference type="ChEBI" id="CHEBI:57692"/>
    </cofactor>
</comment>
<dbReference type="SUPFAM" id="SSF51905">
    <property type="entry name" value="FAD/NAD(P)-binding domain"/>
    <property type="match status" value="2"/>
</dbReference>
<sequence length="548" mass="62433">MDAQVKKAADLDVLVVGAGFSGLYILHELVKRNYKVHLFDDGEGPGGTWDKNHYPGARVDSEVWVYQYTDPALWKDYYFTEKFPGWRELKSYFNYVADKWGIRPYMTFKTRVIGTTFDEANGVWQVRTSDGQSLTARYLVLGMGSTTQPVTPSFPGAETFKGQSYHSARWPRDGVSMKGKRVAVIGTGASGVQIIQEASREAEHLTVYQRTPNLALPMGQEKYTREEYEKLKAMFPPVMERTKQTFAGFAYDLIYKPWNEMSADERQKIMRFNWDQKGFTFWLAAPADLFFDEECNRAHYNFWRDETRKLIKKEHLIEVLAPTEPPHPFGTKRPCLQQWYFDLYNQDNVDLVNLKATPIERITEKGIVSGGKEHEVDIIVYAIGFDTCTGAISAVDIKDARGRTVGDLWKEQSLTYLGKAVPGYPNLLYTYALQSPSAFVNGPTGAELEGDWVVKFIENMDKMGIRRFEASRDAAEAWGKRCHDLGEMSLFVKAKSWYMAANVPGKRPEIQPFIGGQPAYRAALYEELDKGFPNFVLVKKHAEEIAAQ</sequence>
<name>A0A1T4N1Z7_9HYPH</name>
<evidence type="ECO:0000256" key="5">
    <source>
        <dbReference type="ARBA" id="ARBA00022857"/>
    </source>
</evidence>